<protein>
    <submittedName>
        <fullName evidence="1">Uncharacterized protein</fullName>
    </submittedName>
</protein>
<dbReference type="EMBL" id="UYJE01003672">
    <property type="protein sequence ID" value="VDI21396.1"/>
    <property type="molecule type" value="Genomic_DNA"/>
</dbReference>
<dbReference type="Proteomes" id="UP000596742">
    <property type="component" value="Unassembled WGS sequence"/>
</dbReference>
<organism evidence="1 2">
    <name type="scientific">Mytilus galloprovincialis</name>
    <name type="common">Mediterranean mussel</name>
    <dbReference type="NCBI Taxonomy" id="29158"/>
    <lineage>
        <taxon>Eukaryota</taxon>
        <taxon>Metazoa</taxon>
        <taxon>Spiralia</taxon>
        <taxon>Lophotrochozoa</taxon>
        <taxon>Mollusca</taxon>
        <taxon>Bivalvia</taxon>
        <taxon>Autobranchia</taxon>
        <taxon>Pteriomorphia</taxon>
        <taxon>Mytilida</taxon>
        <taxon>Mytiloidea</taxon>
        <taxon>Mytilidae</taxon>
        <taxon>Mytilinae</taxon>
        <taxon>Mytilus</taxon>
    </lineage>
</organism>
<evidence type="ECO:0000313" key="1">
    <source>
        <dbReference type="EMBL" id="VDI21396.1"/>
    </source>
</evidence>
<reference evidence="1" key="1">
    <citation type="submission" date="2018-11" db="EMBL/GenBank/DDBJ databases">
        <authorList>
            <person name="Alioto T."/>
            <person name="Alioto T."/>
        </authorList>
    </citation>
    <scope>NUCLEOTIDE SEQUENCE</scope>
</reference>
<name>A0A8B6DM74_MYTGA</name>
<evidence type="ECO:0000313" key="2">
    <source>
        <dbReference type="Proteomes" id="UP000596742"/>
    </source>
</evidence>
<sequence>MASKPGLSNVLNIKPTSSLRYTKYFPNNLEYANKVYPHREAETQTEDEIIVNEKVNHEWENGVL</sequence>
<dbReference type="AlphaFoldDB" id="A0A8B6DM74"/>
<proteinExistence type="predicted"/>
<comment type="caution">
    <text evidence="1">The sequence shown here is derived from an EMBL/GenBank/DDBJ whole genome shotgun (WGS) entry which is preliminary data.</text>
</comment>
<accession>A0A8B6DM74</accession>
<gene>
    <name evidence="1" type="ORF">MGAL_10B048750</name>
</gene>
<keyword evidence="2" id="KW-1185">Reference proteome</keyword>